<dbReference type="GO" id="GO:0016787">
    <property type="term" value="F:hydrolase activity"/>
    <property type="evidence" value="ECO:0007669"/>
    <property type="project" value="UniProtKB-UniRule"/>
</dbReference>
<evidence type="ECO:0000313" key="4">
    <source>
        <dbReference type="EMBL" id="TKJ41277.1"/>
    </source>
</evidence>
<dbReference type="EC" id="3.1.4.-" evidence="2"/>
<comment type="similarity">
    <text evidence="1 2">Belongs to the metallophosphoesterase superfamily. YfcE family.</text>
</comment>
<keyword evidence="2" id="KW-0479">Metal-binding</keyword>
<name>A0A532V2Q6_UNCL8</name>
<dbReference type="InterPro" id="IPR029052">
    <property type="entry name" value="Metallo-depent_PP-like"/>
</dbReference>
<dbReference type="SUPFAM" id="SSF56300">
    <property type="entry name" value="Metallo-dependent phosphatases"/>
    <property type="match status" value="1"/>
</dbReference>
<evidence type="ECO:0000259" key="3">
    <source>
        <dbReference type="Pfam" id="PF12850"/>
    </source>
</evidence>
<dbReference type="Proteomes" id="UP000319619">
    <property type="component" value="Unassembled WGS sequence"/>
</dbReference>
<evidence type="ECO:0000313" key="5">
    <source>
        <dbReference type="Proteomes" id="UP000319619"/>
    </source>
</evidence>
<dbReference type="NCBIfam" id="TIGR00040">
    <property type="entry name" value="yfcE"/>
    <property type="match status" value="1"/>
</dbReference>
<feature type="domain" description="Calcineurin-like phosphoesterase" evidence="3">
    <location>
        <begin position="3"/>
        <end position="157"/>
    </location>
</feature>
<protein>
    <recommendedName>
        <fullName evidence="2">Phosphoesterase</fullName>
        <ecNumber evidence="2">3.1.4.-</ecNumber>
    </recommendedName>
</protein>
<dbReference type="Gene3D" id="3.60.21.10">
    <property type="match status" value="1"/>
</dbReference>
<dbReference type="PANTHER" id="PTHR11124">
    <property type="entry name" value="VACUOLAR SORTING PROTEIN VPS29"/>
    <property type="match status" value="1"/>
</dbReference>
<gene>
    <name evidence="4" type="ORF">CEE37_06315</name>
</gene>
<dbReference type="InterPro" id="IPR000979">
    <property type="entry name" value="Phosphodiesterase_MJ0936/Vps29"/>
</dbReference>
<evidence type="ECO:0000256" key="2">
    <source>
        <dbReference type="RuleBase" id="RU362039"/>
    </source>
</evidence>
<comment type="cofactor">
    <cofactor evidence="2">
        <name>a divalent metal cation</name>
        <dbReference type="ChEBI" id="CHEBI:60240"/>
    </cofactor>
</comment>
<dbReference type="AlphaFoldDB" id="A0A532V2Q6"/>
<organism evidence="4 5">
    <name type="scientific">candidate division LCP-89 bacterium B3_LCP</name>
    <dbReference type="NCBI Taxonomy" id="2012998"/>
    <lineage>
        <taxon>Bacteria</taxon>
        <taxon>Pseudomonadati</taxon>
        <taxon>Bacteria division LCP-89</taxon>
    </lineage>
</organism>
<proteinExistence type="inferred from homology"/>
<sequence length="172" mass="19104">MTRILVLSDTHLIQGGDRSVADPDLLEMLEDYLLKADFIVHAGDHTGIGFYFALEEKGNLTSVCGNMDAPLLRDDLPEQTIITCEGIRIGIIHGWGASKGLEDRVFRKWEGNIPDIIVFGHSHRAHKSWRDQTMLFNPGSPTSPRGPFPTFGWIEVNGSSFDAQIISLSEIN</sequence>
<evidence type="ECO:0000256" key="1">
    <source>
        <dbReference type="ARBA" id="ARBA00008950"/>
    </source>
</evidence>
<dbReference type="InterPro" id="IPR024654">
    <property type="entry name" value="Calcineurin-like_PHP_lpxH"/>
</dbReference>
<dbReference type="Pfam" id="PF12850">
    <property type="entry name" value="Metallophos_2"/>
    <property type="match status" value="1"/>
</dbReference>
<dbReference type="GO" id="GO:0046872">
    <property type="term" value="F:metal ion binding"/>
    <property type="evidence" value="ECO:0007669"/>
    <property type="project" value="UniProtKB-KW"/>
</dbReference>
<dbReference type="EMBL" id="NJBN01000003">
    <property type="protein sequence ID" value="TKJ41277.1"/>
    <property type="molecule type" value="Genomic_DNA"/>
</dbReference>
<accession>A0A532V2Q6</accession>
<reference evidence="4 5" key="1">
    <citation type="submission" date="2017-06" db="EMBL/GenBank/DDBJ databases">
        <title>Novel microbial phyla capable of carbon fixation and sulfur reduction in deep-sea sediments.</title>
        <authorList>
            <person name="Huang J."/>
            <person name="Baker B."/>
            <person name="Wang Y."/>
        </authorList>
    </citation>
    <scope>NUCLEOTIDE SEQUENCE [LARGE SCALE GENOMIC DNA]</scope>
    <source>
        <strain evidence="4">B3_LCP</strain>
    </source>
</reference>
<comment type="caution">
    <text evidence="4">The sequence shown here is derived from an EMBL/GenBank/DDBJ whole genome shotgun (WGS) entry which is preliminary data.</text>
</comment>